<evidence type="ECO:0000313" key="6">
    <source>
        <dbReference type="EMBL" id="QEG54071.1"/>
    </source>
</evidence>
<dbReference type="Proteomes" id="UP001144437">
    <property type="component" value="Segment"/>
</dbReference>
<dbReference type="InterPro" id="IPR008181">
    <property type="entry name" value="dUTPase"/>
</dbReference>
<evidence type="ECO:0000256" key="2">
    <source>
        <dbReference type="ARBA" id="ARBA00012379"/>
    </source>
</evidence>
<dbReference type="Gene3D" id="2.70.40.10">
    <property type="match status" value="2"/>
</dbReference>
<name>A0A5B9QZY5_9ALPH</name>
<evidence type="ECO:0000256" key="4">
    <source>
        <dbReference type="ARBA" id="ARBA00023080"/>
    </source>
</evidence>
<dbReference type="InterPro" id="IPR036157">
    <property type="entry name" value="dUTPase-like_sf"/>
</dbReference>
<dbReference type="RefSeq" id="YP_010801561.1">
    <property type="nucleotide sequence ID" value="NC_076966.1"/>
</dbReference>
<dbReference type="SUPFAM" id="SSF51283">
    <property type="entry name" value="dUTPase-like"/>
    <property type="match status" value="2"/>
</dbReference>
<dbReference type="CDD" id="cd07557">
    <property type="entry name" value="trimeric_dUTPase"/>
    <property type="match status" value="1"/>
</dbReference>
<keyword evidence="7" id="KW-1185">Reference proteome</keyword>
<evidence type="ECO:0000256" key="1">
    <source>
        <dbReference type="ARBA" id="ARBA00006581"/>
    </source>
</evidence>
<dbReference type="GO" id="GO:0046081">
    <property type="term" value="P:dUTP catabolic process"/>
    <property type="evidence" value="ECO:0007669"/>
    <property type="project" value="InterPro"/>
</dbReference>
<proteinExistence type="inferred from homology"/>
<dbReference type="PANTHER" id="PTHR11241">
    <property type="entry name" value="DEOXYURIDINE 5'-TRIPHOSPHATE NUCLEOTIDOHYDROLASE"/>
    <property type="match status" value="1"/>
</dbReference>
<dbReference type="EC" id="3.6.1.23" evidence="2"/>
<dbReference type="GO" id="GO:0000287">
    <property type="term" value="F:magnesium ion binding"/>
    <property type="evidence" value="ECO:0007669"/>
    <property type="project" value="InterPro"/>
</dbReference>
<keyword evidence="3" id="KW-0378">Hydrolase</keyword>
<evidence type="ECO:0000313" key="7">
    <source>
        <dbReference type="Proteomes" id="UP001144437"/>
    </source>
</evidence>
<dbReference type="GeneID" id="80540275"/>
<dbReference type="GO" id="GO:0004170">
    <property type="term" value="F:dUTP diphosphatase activity"/>
    <property type="evidence" value="ECO:0007669"/>
    <property type="project" value="UniProtKB-EC"/>
</dbReference>
<dbReference type="InterPro" id="IPR033704">
    <property type="entry name" value="dUTPase_trimeric"/>
</dbReference>
<dbReference type="GO" id="GO:0006226">
    <property type="term" value="P:dUMP biosynthetic process"/>
    <property type="evidence" value="ECO:0007669"/>
    <property type="project" value="InterPro"/>
</dbReference>
<dbReference type="Pfam" id="PF00692">
    <property type="entry name" value="dUTPase"/>
    <property type="match status" value="1"/>
</dbReference>
<organism evidence="6 7">
    <name type="scientific">Cacatuid alphaherpesvirus 2</name>
    <dbReference type="NCBI Taxonomy" id="2604840"/>
    <lineage>
        <taxon>Viruses</taxon>
        <taxon>Duplodnaviria</taxon>
        <taxon>Heunggongvirae</taxon>
        <taxon>Peploviricota</taxon>
        <taxon>Herviviricetes</taxon>
        <taxon>Herpesvirales</taxon>
        <taxon>Orthoherpesviridae</taxon>
        <taxon>Alphaherpesvirinae</taxon>
        <taxon>Iltovirus</taxon>
        <taxon>Iltovirus cacatuidalpha2</taxon>
    </lineage>
</organism>
<dbReference type="InterPro" id="IPR029054">
    <property type="entry name" value="dUTPase-like"/>
</dbReference>
<accession>A0A5B9QZY5</accession>
<reference evidence="6" key="1">
    <citation type="journal article" date="2019" name="Vet. Microbiol.">
        <title>Disease surveillance in wild Victorian cacatuids reveals co-infection with multiple agents and detection of novel avian viruses.</title>
        <authorList>
            <person name="Sutherland M."/>
            <person name="Sarker S."/>
            <person name="Vaz P.K."/>
            <person name="Legione A.R."/>
            <person name="Devlin J.M."/>
            <person name="Macwhirter P.L."/>
            <person name="Whiteley P.L."/>
            <person name="Raidal S.R."/>
        </authorList>
    </citation>
    <scope>NUCLEOTIDE SEQUENCE</scope>
    <source>
        <strain evidence="6">97-0001</strain>
    </source>
</reference>
<dbReference type="PANTHER" id="PTHR11241:SF0">
    <property type="entry name" value="DEOXYURIDINE 5'-TRIPHOSPHATE NUCLEOTIDOHYDROLASE"/>
    <property type="match status" value="1"/>
</dbReference>
<evidence type="ECO:0000256" key="3">
    <source>
        <dbReference type="ARBA" id="ARBA00022801"/>
    </source>
</evidence>
<sequence>MAAKKEALIEIGNGWSASGLGTLRCVITNEEEVYAKSRVDTPVLKLDSNVRTTMPPGYGIIIFGTAKNSKSVWEIVPGLIDSDYTGAISLLLVKIDEDAAPGNAGGGITPFPQGCVNARMMVIKLVPNEIMSGCGIGDLQRLPLKAFNTSFRGDEEILGKGFDHCMEALVSIYPDTPHAQLDCPMFFGCTGCKCFYRRINTGIEERGIEESSGEDNVYILQGSTYESVNRFSAKEDVKFVAMYGKWLLVGLSQCSVEPVSVELKNDTSIPAALLPFFDVFGMKRSEDAGYDIKAPDSFTMPPGGSARIILKQKLHMGDGRAAYIVGRSSMNLKGLLLKPERVFDEEWISFMLTNIRSTAYHVSKNDRIAQLVAIEGKIDLMEGKDALQWREVLSVREENKNSVRGEKGFGSSGI</sequence>
<dbReference type="KEGG" id="vg:80540275"/>
<protein>
    <recommendedName>
        <fullName evidence="2">dUTP diphosphatase</fullName>
        <ecNumber evidence="2">3.6.1.23</ecNumber>
    </recommendedName>
</protein>
<feature type="domain" description="dUTPase-like" evidence="5">
    <location>
        <begin position="280"/>
        <end position="413"/>
    </location>
</feature>
<dbReference type="EMBL" id="MK360902">
    <property type="protein sequence ID" value="QEG54071.1"/>
    <property type="molecule type" value="Genomic_DNA"/>
</dbReference>
<comment type="similarity">
    <text evidence="1">Belongs to the dUTPase family.</text>
</comment>
<evidence type="ECO:0000259" key="5">
    <source>
        <dbReference type="Pfam" id="PF00692"/>
    </source>
</evidence>
<keyword evidence="4" id="KW-0546">Nucleotide metabolism</keyword>